<organism evidence="2 3">
    <name type="scientific">Pichia californica</name>
    <dbReference type="NCBI Taxonomy" id="460514"/>
    <lineage>
        <taxon>Eukaryota</taxon>
        <taxon>Fungi</taxon>
        <taxon>Dikarya</taxon>
        <taxon>Ascomycota</taxon>
        <taxon>Saccharomycotina</taxon>
        <taxon>Pichiomycetes</taxon>
        <taxon>Pichiales</taxon>
        <taxon>Pichiaceae</taxon>
        <taxon>Pichia</taxon>
    </lineage>
</organism>
<keyword evidence="1" id="KW-1133">Transmembrane helix</keyword>
<feature type="non-terminal residue" evidence="2">
    <location>
        <position position="672"/>
    </location>
</feature>
<dbReference type="PANTHER" id="PTHR47372:SF11">
    <property type="entry name" value="RE19971P"/>
    <property type="match status" value="1"/>
</dbReference>
<feature type="transmembrane region" description="Helical" evidence="1">
    <location>
        <begin position="7"/>
        <end position="25"/>
    </location>
</feature>
<dbReference type="AlphaFoldDB" id="A0A9P6WHB8"/>
<comment type="caution">
    <text evidence="2">The sequence shown here is derived from an EMBL/GenBank/DDBJ whole genome shotgun (WGS) entry which is preliminary data.</text>
</comment>
<gene>
    <name evidence="2" type="ORF">C6P40_003107</name>
</gene>
<keyword evidence="1" id="KW-0812">Transmembrane</keyword>
<accession>A0A9P6WHB8</accession>
<name>A0A9P6WHB8_9ASCO</name>
<sequence length="672" mass="75213">MTIARRILNTFAYSIAGLVVLGAFIDDKDENGKTHGILDNIHGNNKHLTTAFTDPPLLKNNNPDYQNAAGGNDFNNHLHHKQGNVIQELRKSVDNAGSEVSQHAKDIYDEASSKFSAAKNNLEEGGNGKFWAQPDESLKLKYDDAKNTFDNVMNSVNNAQYYSSEKVQEAFDAIKNYQISTEERMKSNSEFYRKHEKDAKAAWDSTKSSFWRWRKAQSEDVQREAEKKYLYFKDQSEKANRDLVNYLNSQADYAKSYLDYASDSTNNIANKLGLKGGDTGQVIKDNIANAGTAVSTQAKRVYEDASSNAVAAKEKLEETIDGNGWNEADKFLQEKYDDAKKGFENVVKVLGNAQQYSSDKFQDTIDAIKNYQSSTEDKLKSDAEYYRNNAEKAKKEWDATKSSWLSWRKAQSVEVQNKAEEKYNFYKKQSDQAFNNLFKYLSQQADSVKQSFNDIDQQATNVKDKVEQAANDNAKYAQRYVANAKDYAFQAGRSAKDAVQDNAEYARDYPAGAEDRVVQAGYNAKDAVEDNAEYAKHYAAGAKDRVVQAGYNAKDTVEDNAEYAKHYAAGAKDRVVQAGYNAKDTVEDNVEYAKHYAAGAKDRVVQAGYNAKDAVEDNAEYAKHYAAGAKDRVVQAGYNAKDTVEDNVEYAKHYAAGAKDRVVQAGYNAKDA</sequence>
<keyword evidence="1" id="KW-0472">Membrane</keyword>
<reference evidence="2" key="1">
    <citation type="submission" date="2020-11" db="EMBL/GenBank/DDBJ databases">
        <title>Kefir isolates.</title>
        <authorList>
            <person name="Marcisauskas S."/>
            <person name="Kim Y."/>
            <person name="Blasche S."/>
        </authorList>
    </citation>
    <scope>NUCLEOTIDE SEQUENCE</scope>
    <source>
        <strain evidence="2">Olga-1</strain>
    </source>
</reference>
<evidence type="ECO:0000256" key="1">
    <source>
        <dbReference type="SAM" id="Phobius"/>
    </source>
</evidence>
<keyword evidence="3" id="KW-1185">Reference proteome</keyword>
<evidence type="ECO:0000313" key="3">
    <source>
        <dbReference type="Proteomes" id="UP000697127"/>
    </source>
</evidence>
<evidence type="ECO:0000313" key="2">
    <source>
        <dbReference type="EMBL" id="KAG0686967.1"/>
    </source>
</evidence>
<dbReference type="PANTHER" id="PTHR47372">
    <property type="entry name" value="DAUER UP-REGULATED-RELATED"/>
    <property type="match status" value="1"/>
</dbReference>
<protein>
    <submittedName>
        <fullName evidence="2">Uncharacterized protein</fullName>
    </submittedName>
</protein>
<proteinExistence type="predicted"/>
<dbReference type="Proteomes" id="UP000697127">
    <property type="component" value="Unassembled WGS sequence"/>
</dbReference>
<dbReference type="EMBL" id="PUHW01000341">
    <property type="protein sequence ID" value="KAG0686967.1"/>
    <property type="molecule type" value="Genomic_DNA"/>
</dbReference>